<dbReference type="EMBL" id="JABBWM010000008">
    <property type="protein sequence ID" value="KAG2115090.1"/>
    <property type="molecule type" value="Genomic_DNA"/>
</dbReference>
<comment type="caution">
    <text evidence="1">The sequence shown here is derived from an EMBL/GenBank/DDBJ whole genome shotgun (WGS) entry which is preliminary data.</text>
</comment>
<name>A0A9P7FEA7_9AGAM</name>
<dbReference type="AlphaFoldDB" id="A0A9P7FEA7"/>
<dbReference type="RefSeq" id="XP_041296807.1">
    <property type="nucleotide sequence ID" value="XM_041433344.1"/>
</dbReference>
<reference evidence="1" key="1">
    <citation type="journal article" date="2020" name="New Phytol.">
        <title>Comparative genomics reveals dynamic genome evolution in host specialist ectomycorrhizal fungi.</title>
        <authorList>
            <person name="Lofgren L.A."/>
            <person name="Nguyen N.H."/>
            <person name="Vilgalys R."/>
            <person name="Ruytinx J."/>
            <person name="Liao H.L."/>
            <person name="Branco S."/>
            <person name="Kuo A."/>
            <person name="LaButti K."/>
            <person name="Lipzen A."/>
            <person name="Andreopoulos W."/>
            <person name="Pangilinan J."/>
            <person name="Riley R."/>
            <person name="Hundley H."/>
            <person name="Na H."/>
            <person name="Barry K."/>
            <person name="Grigoriev I.V."/>
            <person name="Stajich J.E."/>
            <person name="Kennedy P.G."/>
        </authorList>
    </citation>
    <scope>NUCLEOTIDE SEQUENCE</scope>
    <source>
        <strain evidence="1">FC423</strain>
    </source>
</reference>
<proteinExistence type="predicted"/>
<gene>
    <name evidence="1" type="ORF">F5147DRAFT_649516</name>
</gene>
<protein>
    <submittedName>
        <fullName evidence="1">Uncharacterized protein</fullName>
    </submittedName>
</protein>
<organism evidence="1 2">
    <name type="scientific">Suillus discolor</name>
    <dbReference type="NCBI Taxonomy" id="1912936"/>
    <lineage>
        <taxon>Eukaryota</taxon>
        <taxon>Fungi</taxon>
        <taxon>Dikarya</taxon>
        <taxon>Basidiomycota</taxon>
        <taxon>Agaricomycotina</taxon>
        <taxon>Agaricomycetes</taxon>
        <taxon>Agaricomycetidae</taxon>
        <taxon>Boletales</taxon>
        <taxon>Suillineae</taxon>
        <taxon>Suillaceae</taxon>
        <taxon>Suillus</taxon>
    </lineage>
</organism>
<evidence type="ECO:0000313" key="2">
    <source>
        <dbReference type="Proteomes" id="UP000823399"/>
    </source>
</evidence>
<keyword evidence="2" id="KW-1185">Reference proteome</keyword>
<sequence>MDDLLLQYHNLVNDGEETAFLDNEEDLVERPCGGHRNTLDFTWGTSCFRKSRLIGREWCRHCSPRTLAGRSAKNFARELRDGTAYIGKCLDQVATIAMLNMCQADLKSWISQQIA</sequence>
<evidence type="ECO:0000313" key="1">
    <source>
        <dbReference type="EMBL" id="KAG2115090.1"/>
    </source>
</evidence>
<accession>A0A9P7FEA7</accession>
<dbReference type="GeneID" id="64695603"/>
<dbReference type="Proteomes" id="UP000823399">
    <property type="component" value="Unassembled WGS sequence"/>
</dbReference>